<feature type="compositionally biased region" description="Polar residues" evidence="2">
    <location>
        <begin position="29"/>
        <end position="45"/>
    </location>
</feature>
<dbReference type="VEuPathDB" id="TrichDB:TVAG_236620"/>
<dbReference type="EMBL" id="DS113645">
    <property type="protein sequence ID" value="EAX99217.1"/>
    <property type="molecule type" value="Genomic_DNA"/>
</dbReference>
<proteinExistence type="predicted"/>
<feature type="region of interest" description="Disordered" evidence="2">
    <location>
        <begin position="25"/>
        <end position="48"/>
    </location>
</feature>
<organism evidence="3 4">
    <name type="scientific">Trichomonas vaginalis (strain ATCC PRA-98 / G3)</name>
    <dbReference type="NCBI Taxonomy" id="412133"/>
    <lineage>
        <taxon>Eukaryota</taxon>
        <taxon>Metamonada</taxon>
        <taxon>Parabasalia</taxon>
        <taxon>Trichomonadida</taxon>
        <taxon>Trichomonadidae</taxon>
        <taxon>Trichomonas</taxon>
    </lineage>
</organism>
<dbReference type="AlphaFoldDB" id="A2F7A2"/>
<feature type="coiled-coil region" evidence="1">
    <location>
        <begin position="652"/>
        <end position="679"/>
    </location>
</feature>
<gene>
    <name evidence="3" type="ORF">TVAG_236620</name>
</gene>
<feature type="coiled-coil region" evidence="1">
    <location>
        <begin position="703"/>
        <end position="730"/>
    </location>
</feature>
<dbReference type="SMR" id="A2F7A2"/>
<evidence type="ECO:0000313" key="4">
    <source>
        <dbReference type="Proteomes" id="UP000001542"/>
    </source>
</evidence>
<evidence type="ECO:0000256" key="1">
    <source>
        <dbReference type="SAM" id="Coils"/>
    </source>
</evidence>
<protein>
    <submittedName>
        <fullName evidence="3">Uncharacterized protein</fullName>
    </submittedName>
</protein>
<evidence type="ECO:0000313" key="3">
    <source>
        <dbReference type="EMBL" id="EAX99217.1"/>
    </source>
</evidence>
<reference evidence="3" key="2">
    <citation type="journal article" date="2007" name="Science">
        <title>Draft genome sequence of the sexually transmitted pathogen Trichomonas vaginalis.</title>
        <authorList>
            <person name="Carlton J.M."/>
            <person name="Hirt R.P."/>
            <person name="Silva J.C."/>
            <person name="Delcher A.L."/>
            <person name="Schatz M."/>
            <person name="Zhao Q."/>
            <person name="Wortman J.R."/>
            <person name="Bidwell S.L."/>
            <person name="Alsmark U.C.M."/>
            <person name="Besteiro S."/>
            <person name="Sicheritz-Ponten T."/>
            <person name="Noel C.J."/>
            <person name="Dacks J.B."/>
            <person name="Foster P.G."/>
            <person name="Simillion C."/>
            <person name="Van de Peer Y."/>
            <person name="Miranda-Saavedra D."/>
            <person name="Barton G.J."/>
            <person name="Westrop G.D."/>
            <person name="Mueller S."/>
            <person name="Dessi D."/>
            <person name="Fiori P.L."/>
            <person name="Ren Q."/>
            <person name="Paulsen I."/>
            <person name="Zhang H."/>
            <person name="Bastida-Corcuera F.D."/>
            <person name="Simoes-Barbosa A."/>
            <person name="Brown M.T."/>
            <person name="Hayes R.D."/>
            <person name="Mukherjee M."/>
            <person name="Okumura C.Y."/>
            <person name="Schneider R."/>
            <person name="Smith A.J."/>
            <person name="Vanacova S."/>
            <person name="Villalvazo M."/>
            <person name="Haas B.J."/>
            <person name="Pertea M."/>
            <person name="Feldblyum T.V."/>
            <person name="Utterback T.R."/>
            <person name="Shu C.L."/>
            <person name="Osoegawa K."/>
            <person name="de Jong P.J."/>
            <person name="Hrdy I."/>
            <person name="Horvathova L."/>
            <person name="Zubacova Z."/>
            <person name="Dolezal P."/>
            <person name="Malik S.B."/>
            <person name="Logsdon J.M. Jr."/>
            <person name="Henze K."/>
            <person name="Gupta A."/>
            <person name="Wang C.C."/>
            <person name="Dunne R.L."/>
            <person name="Upcroft J.A."/>
            <person name="Upcroft P."/>
            <person name="White O."/>
            <person name="Salzberg S.L."/>
            <person name="Tang P."/>
            <person name="Chiu C.-H."/>
            <person name="Lee Y.-S."/>
            <person name="Embley T.M."/>
            <person name="Coombs G.H."/>
            <person name="Mottram J.C."/>
            <person name="Tachezy J."/>
            <person name="Fraser-Liggett C.M."/>
            <person name="Johnson P.J."/>
        </authorList>
    </citation>
    <scope>NUCLEOTIDE SEQUENCE [LARGE SCALE GENOMIC DNA]</scope>
    <source>
        <strain evidence="3">G3</strain>
    </source>
</reference>
<sequence length="1022" mass="116373">MRGRTLSLSGKTLLAPTVAGNGGFRESKLSSTVPISSKPSNSTGISPRITKPIKIRDLQSISTSNITITSKENMILVRKQLDKLYRNVKEITLYNHAKVFSETNIVESLNTAIESFRTLYHDAVYYYKSIKAIEEAIPSNRVVSNAQLKSSTLTFRKQWQDICTQFNTIKEKGVTSLNDYITLKFHSIKQLLAHVATYTKVQANKDQIEKSTIKMQETMLALSKSTTMTLTQRDAVNEQPTLMETPIRDIRSFNQQFNEACFNVFTRCGVQQSDLKQLKQDIISGSNEIVIAIRAGFSFDKDMNMLTQQFDKITEFVDTMMDLVELPPSPVRSPLLTSRRNTSRFANTPVGETITPNPEYNGVVDMVEKFVTDIQKDFKLEINPECDVFEKLEEIRSQLLISYKPDDDINKSEVKFADVQFQTSGRQNELDIAEGTGQSIYTDFDDSFTQTTARSTRSRRVSNMSDPINLLEAKVAKLEEELKKKDEEINELKQTSDQRAKLTLEKAINKMSGILSDSDGEFVKDGENAEKLQLFVVDRKCPICAKREVEELEIVEKARDAFLKVDATVSDLNQLPQAIDELVEQVQTAQNEVVLRNEELDIKNSEIFNLNQKLEEQNDKITAMQMAQNTLKQLLYGDNPPSDDMDVAAITMNAFNELEKKHKNELKELEISIEKKHREGWEKVYETLKISKDEGPQAIYNEFDKQNKVIEDLRNQLNQANGVLKRIEAWMRDHATAQTQGMGLEEKFQSLMFAIDEAPNPLSLPYEELMKERRQIRSEIEETVTNLAKQFHTKLGVKNLKTVKIAKLMELHKDLTGKATGDMGAKIEKITKLSQTIEKLRGIIVKQCNRLWEFLEVPPHDFENNNIEEMMNKLAELIEKVCCSGSQNFVSKEVINKAVVPIRKHISSKSNDPRVFIPEMVKFIMESYDTFTMIYTVAKPLEEALGAYDFTKMPEIGDKKFSHTRECVFRVNAIVKEAQEKYKDKQGYRAFDVLNDFVSLTCALFSLLASQSFGTPGANVLA</sequence>
<keyword evidence="1" id="KW-0175">Coiled coil</keyword>
<name>A2F7A2_TRIV3</name>
<dbReference type="KEGG" id="tva:4757022"/>
<dbReference type="VEuPathDB" id="TrichDB:TVAGG3_0002840"/>
<dbReference type="Proteomes" id="UP000001542">
    <property type="component" value="Unassembled WGS sequence"/>
</dbReference>
<dbReference type="RefSeq" id="XP_001312147.1">
    <property type="nucleotide sequence ID" value="XM_001312146.1"/>
</dbReference>
<keyword evidence="4" id="KW-1185">Reference proteome</keyword>
<feature type="coiled-coil region" evidence="1">
    <location>
        <begin position="468"/>
        <end position="505"/>
    </location>
</feature>
<feature type="coiled-coil region" evidence="1">
    <location>
        <begin position="572"/>
        <end position="627"/>
    </location>
</feature>
<evidence type="ECO:0000256" key="2">
    <source>
        <dbReference type="SAM" id="MobiDB-lite"/>
    </source>
</evidence>
<dbReference type="InParanoid" id="A2F7A2"/>
<accession>A2F7A2</accession>
<reference evidence="3" key="1">
    <citation type="submission" date="2006-10" db="EMBL/GenBank/DDBJ databases">
        <authorList>
            <person name="Amadeo P."/>
            <person name="Zhao Q."/>
            <person name="Wortman J."/>
            <person name="Fraser-Liggett C."/>
            <person name="Carlton J."/>
        </authorList>
    </citation>
    <scope>NUCLEOTIDE SEQUENCE</scope>
    <source>
        <strain evidence="3">G3</strain>
    </source>
</reference>